<accession>A0A433QEA3</accession>
<keyword evidence="5" id="KW-1185">Reference proteome</keyword>
<feature type="domain" description="Allantoicase" evidence="3">
    <location>
        <begin position="38"/>
        <end position="179"/>
    </location>
</feature>
<dbReference type="Pfam" id="PF03561">
    <property type="entry name" value="Allantoicase"/>
    <property type="match status" value="2"/>
</dbReference>
<dbReference type="SUPFAM" id="SSF49785">
    <property type="entry name" value="Galactose-binding domain-like"/>
    <property type="match status" value="2"/>
</dbReference>
<dbReference type="InterPro" id="IPR008979">
    <property type="entry name" value="Galactose-bd-like_sf"/>
</dbReference>
<organism evidence="4 5">
    <name type="scientific">Jimgerdemannia flammicorona</name>
    <dbReference type="NCBI Taxonomy" id="994334"/>
    <lineage>
        <taxon>Eukaryota</taxon>
        <taxon>Fungi</taxon>
        <taxon>Fungi incertae sedis</taxon>
        <taxon>Mucoromycota</taxon>
        <taxon>Mucoromycotina</taxon>
        <taxon>Endogonomycetes</taxon>
        <taxon>Endogonales</taxon>
        <taxon>Endogonaceae</taxon>
        <taxon>Jimgerdemannia</taxon>
    </lineage>
</organism>
<dbReference type="InterPro" id="IPR005164">
    <property type="entry name" value="Allantoicase"/>
</dbReference>
<feature type="domain" description="Allantoicase" evidence="3">
    <location>
        <begin position="235"/>
        <end position="376"/>
    </location>
</feature>
<dbReference type="GO" id="GO:0000256">
    <property type="term" value="P:allantoin catabolic process"/>
    <property type="evidence" value="ECO:0007669"/>
    <property type="project" value="InterPro"/>
</dbReference>
<feature type="compositionally biased region" description="Low complexity" evidence="2">
    <location>
        <begin position="408"/>
        <end position="453"/>
    </location>
</feature>
<feature type="region of interest" description="Disordered" evidence="2">
    <location>
        <begin position="60"/>
        <end position="79"/>
    </location>
</feature>
<evidence type="ECO:0000313" key="5">
    <source>
        <dbReference type="Proteomes" id="UP000274822"/>
    </source>
</evidence>
<evidence type="ECO:0000256" key="1">
    <source>
        <dbReference type="ARBA" id="ARBA00009242"/>
    </source>
</evidence>
<dbReference type="PANTHER" id="PTHR12045">
    <property type="entry name" value="ALLANTOICASE"/>
    <property type="match status" value="1"/>
</dbReference>
<proteinExistence type="inferred from homology"/>
<dbReference type="AlphaFoldDB" id="A0A433QEA3"/>
<comment type="similarity">
    <text evidence="1">Belongs to the allantoicase family.</text>
</comment>
<dbReference type="Proteomes" id="UP000274822">
    <property type="component" value="Unassembled WGS sequence"/>
</dbReference>
<evidence type="ECO:0000259" key="3">
    <source>
        <dbReference type="Pfam" id="PF03561"/>
    </source>
</evidence>
<name>A0A433QEA3_9FUNG</name>
<dbReference type="PANTHER" id="PTHR12045:SF3">
    <property type="entry name" value="INACTIVE ALLANTOICASE-RELATED"/>
    <property type="match status" value="1"/>
</dbReference>
<gene>
    <name evidence="4" type="ORF">BC938DRAFT_482397</name>
</gene>
<comment type="caution">
    <text evidence="4">The sequence shown here is derived from an EMBL/GenBank/DDBJ whole genome shotgun (WGS) entry which is preliminary data.</text>
</comment>
<evidence type="ECO:0000313" key="4">
    <source>
        <dbReference type="EMBL" id="RUS28054.1"/>
    </source>
</evidence>
<protein>
    <submittedName>
        <fullName evidence="4">Galactose-binding domain-like protein</fullName>
    </submittedName>
</protein>
<reference evidence="4 5" key="1">
    <citation type="journal article" date="2018" name="New Phytol.">
        <title>Phylogenomics of Endogonaceae and evolution of mycorrhizas within Mucoromycota.</title>
        <authorList>
            <person name="Chang Y."/>
            <person name="Desiro A."/>
            <person name="Na H."/>
            <person name="Sandor L."/>
            <person name="Lipzen A."/>
            <person name="Clum A."/>
            <person name="Barry K."/>
            <person name="Grigoriev I.V."/>
            <person name="Martin F.M."/>
            <person name="Stajich J.E."/>
            <person name="Smith M.E."/>
            <person name="Bonito G."/>
            <person name="Spatafora J.W."/>
        </authorList>
    </citation>
    <scope>NUCLEOTIDE SEQUENCE [LARGE SCALE GENOMIC DNA]</scope>
    <source>
        <strain evidence="4 5">AD002</strain>
    </source>
</reference>
<evidence type="ECO:0000256" key="2">
    <source>
        <dbReference type="SAM" id="MobiDB-lite"/>
    </source>
</evidence>
<feature type="compositionally biased region" description="Basic and acidic residues" evidence="2">
    <location>
        <begin position="388"/>
        <end position="407"/>
    </location>
</feature>
<feature type="region of interest" description="Disordered" evidence="2">
    <location>
        <begin position="388"/>
        <end position="537"/>
    </location>
</feature>
<feature type="compositionally biased region" description="Polar residues" evidence="2">
    <location>
        <begin position="520"/>
        <end position="530"/>
    </location>
</feature>
<dbReference type="InterPro" id="IPR015908">
    <property type="entry name" value="Allantoicase_dom"/>
</dbReference>
<feature type="compositionally biased region" description="Basic and acidic residues" evidence="2">
    <location>
        <begin position="492"/>
        <end position="516"/>
    </location>
</feature>
<dbReference type="GO" id="GO:0004037">
    <property type="term" value="F:allantoicase activity"/>
    <property type="evidence" value="ECO:0007669"/>
    <property type="project" value="InterPro"/>
</dbReference>
<dbReference type="EMBL" id="RBNJ01007297">
    <property type="protein sequence ID" value="RUS28054.1"/>
    <property type="molecule type" value="Genomic_DNA"/>
</dbReference>
<dbReference type="Gene3D" id="2.60.120.260">
    <property type="entry name" value="Galactose-binding domain-like"/>
    <property type="match status" value="2"/>
</dbReference>
<sequence length="537" mass="59368">MGNANSKPDGPLYSRIEVPRVDDCLLFDYVDLAANSYGSTIVAVSDQFFSSADNLLKPKSPKKYEDEYGDNGPLSDGWETKRHNTGGDWVIVKLGFQGTIRGFDIDTTHYEDNYPPKARVEACFVEEDGIKKEVEPEYQWKLLLPTISIKRSSHNFFAIPDTDDIYTHVRLTIIPDGGVVGGAPPSRAFCFVPRSPANLAFFHPQARFRVYGTCEPKWTPSHVDSMVDLAFAGNGGRVVSVSTQQPYGRKENLLLPGRGLNGGDGWETKRSRTLGHRDWAVVKLGAAGHLEKVEIDTNHFKGNHPEAARIEACYTVENNPDLDVDIEWIELLPKTRLQGHTQQFFTLTPVTQPFTHVRLTIFPDGGVKRLRVYGRLAEEKDSKQEVVVETSKKVEEETEVFVKDENKPNSTTTEPENPTPAPLTSTTPPASSNSTAVTTSISTSTSSISTISSDLSFPLPPPPTTAVTTHPIFKATFPTTPTRSTKAVRAGRGADGKKKSRAREGNDEDSRSRQEVEEAQPQTPKTPASTKRTRRNL</sequence>